<name>A0AAE3KJB1_9PSEU</name>
<dbReference type="Pfam" id="PF13471">
    <property type="entry name" value="Transglut_core3"/>
    <property type="match status" value="1"/>
</dbReference>
<accession>A0AAE3KJB1</accession>
<evidence type="ECO:0000313" key="4">
    <source>
        <dbReference type="Proteomes" id="UP001206128"/>
    </source>
</evidence>
<evidence type="ECO:0000259" key="2">
    <source>
        <dbReference type="Pfam" id="PF13471"/>
    </source>
</evidence>
<dbReference type="NCBIfam" id="NF033537">
    <property type="entry name" value="lasso_biosyn_B2"/>
    <property type="match status" value="1"/>
</dbReference>
<feature type="domain" description="Microcin J25-processing protein McjB C-terminal" evidence="2">
    <location>
        <begin position="23"/>
        <end position="134"/>
    </location>
</feature>
<keyword evidence="1" id="KW-0812">Transmembrane</keyword>
<proteinExistence type="predicted"/>
<keyword evidence="1" id="KW-1133">Transmembrane helix</keyword>
<comment type="caution">
    <text evidence="3">The sequence shown here is derived from an EMBL/GenBank/DDBJ whole genome shotgun (WGS) entry which is preliminary data.</text>
</comment>
<dbReference type="RefSeq" id="WP_253779856.1">
    <property type="nucleotide sequence ID" value="NZ_JAMTCK010000024.1"/>
</dbReference>
<dbReference type="InterPro" id="IPR032708">
    <property type="entry name" value="McjB_C"/>
</dbReference>
<evidence type="ECO:0000313" key="3">
    <source>
        <dbReference type="EMBL" id="MCP2170076.1"/>
    </source>
</evidence>
<reference evidence="3" key="1">
    <citation type="submission" date="2022-06" db="EMBL/GenBank/DDBJ databases">
        <title>Genomic Encyclopedia of Archaeal and Bacterial Type Strains, Phase II (KMG-II): from individual species to whole genera.</title>
        <authorList>
            <person name="Goeker M."/>
        </authorList>
    </citation>
    <scope>NUCLEOTIDE SEQUENCE</scope>
    <source>
        <strain evidence="3">DSM 43935</strain>
    </source>
</reference>
<keyword evidence="4" id="KW-1185">Reference proteome</keyword>
<evidence type="ECO:0000256" key="1">
    <source>
        <dbReference type="SAM" id="Phobius"/>
    </source>
</evidence>
<dbReference type="Proteomes" id="UP001206128">
    <property type="component" value="Unassembled WGS sequence"/>
</dbReference>
<organism evidence="3 4">
    <name type="scientific">Goodfellowiella coeruleoviolacea</name>
    <dbReference type="NCBI Taxonomy" id="334858"/>
    <lineage>
        <taxon>Bacteria</taxon>
        <taxon>Bacillati</taxon>
        <taxon>Actinomycetota</taxon>
        <taxon>Actinomycetes</taxon>
        <taxon>Pseudonocardiales</taxon>
        <taxon>Pseudonocardiaceae</taxon>
        <taxon>Goodfellowiella</taxon>
    </lineage>
</organism>
<sequence length="135" mass="15235">MSGRVTNEVGPAAVWYLRPVAWCVVGVARLLARLPARRLRRAMELARRGARPATVREAVRARDTVVASSVRCSGQWCLQRSIATALLCRLRGSWPTWRTGVRTRPFEAHAWVEVDGIPVGEDPDNIRWYRVVMTV</sequence>
<keyword evidence="1" id="KW-0472">Membrane</keyword>
<gene>
    <name evidence="3" type="ORF">LX83_006964</name>
</gene>
<dbReference type="InterPro" id="IPR053521">
    <property type="entry name" value="McjB-like"/>
</dbReference>
<protein>
    <submittedName>
        <fullName evidence="3">Transglutaminase-like superfamily protein</fullName>
    </submittedName>
</protein>
<dbReference type="EMBL" id="JAMTCK010000024">
    <property type="protein sequence ID" value="MCP2170076.1"/>
    <property type="molecule type" value="Genomic_DNA"/>
</dbReference>
<dbReference type="AlphaFoldDB" id="A0AAE3KJB1"/>
<feature type="transmembrane region" description="Helical" evidence="1">
    <location>
        <begin position="12"/>
        <end position="32"/>
    </location>
</feature>